<accession>A0A9P6B9Y8</accession>
<feature type="compositionally biased region" description="Basic and acidic residues" evidence="1">
    <location>
        <begin position="285"/>
        <end position="294"/>
    </location>
</feature>
<keyword evidence="4" id="KW-1185">Reference proteome</keyword>
<dbReference type="PANTHER" id="PTHR33096:SF1">
    <property type="entry name" value="CXC1-LIKE CYSTEINE CLUSTER ASSOCIATED WITH KDZ TRANSPOSASES DOMAIN-CONTAINING PROTEIN"/>
    <property type="match status" value="1"/>
</dbReference>
<dbReference type="Pfam" id="PF18758">
    <property type="entry name" value="KDZ"/>
    <property type="match status" value="1"/>
</dbReference>
<dbReference type="AlphaFoldDB" id="A0A9P6B9Y8"/>
<dbReference type="OrthoDB" id="3364670at2759"/>
<reference evidence="3" key="1">
    <citation type="journal article" date="2020" name="Nat. Commun.">
        <title>Large-scale genome sequencing of mycorrhizal fungi provides insights into the early evolution of symbiotic traits.</title>
        <authorList>
            <person name="Miyauchi S."/>
            <person name="Kiss E."/>
            <person name="Kuo A."/>
            <person name="Drula E."/>
            <person name="Kohler A."/>
            <person name="Sanchez-Garcia M."/>
            <person name="Morin E."/>
            <person name="Andreopoulos B."/>
            <person name="Barry K.W."/>
            <person name="Bonito G."/>
            <person name="Buee M."/>
            <person name="Carver A."/>
            <person name="Chen C."/>
            <person name="Cichocki N."/>
            <person name="Clum A."/>
            <person name="Culley D."/>
            <person name="Crous P.W."/>
            <person name="Fauchery L."/>
            <person name="Girlanda M."/>
            <person name="Hayes R.D."/>
            <person name="Keri Z."/>
            <person name="LaButti K."/>
            <person name="Lipzen A."/>
            <person name="Lombard V."/>
            <person name="Magnuson J."/>
            <person name="Maillard F."/>
            <person name="Murat C."/>
            <person name="Nolan M."/>
            <person name="Ohm R.A."/>
            <person name="Pangilinan J."/>
            <person name="Pereira M.F."/>
            <person name="Perotto S."/>
            <person name="Peter M."/>
            <person name="Pfister S."/>
            <person name="Riley R."/>
            <person name="Sitrit Y."/>
            <person name="Stielow J.B."/>
            <person name="Szollosi G."/>
            <person name="Zifcakova L."/>
            <person name="Stursova M."/>
            <person name="Spatafora J.W."/>
            <person name="Tedersoo L."/>
            <person name="Vaario L.M."/>
            <person name="Yamada A."/>
            <person name="Yan M."/>
            <person name="Wang P."/>
            <person name="Xu J."/>
            <person name="Bruns T."/>
            <person name="Baldrian P."/>
            <person name="Vilgalys R."/>
            <person name="Dunand C."/>
            <person name="Henrissat B."/>
            <person name="Grigoriev I.V."/>
            <person name="Hibbett D."/>
            <person name="Nagy L.G."/>
            <person name="Martin F.M."/>
        </authorList>
    </citation>
    <scope>NUCLEOTIDE SEQUENCE</scope>
    <source>
        <strain evidence="3">UP504</strain>
    </source>
</reference>
<name>A0A9P6B9Y8_9AGAM</name>
<feature type="region of interest" description="Disordered" evidence="1">
    <location>
        <begin position="269"/>
        <end position="294"/>
    </location>
</feature>
<proteinExistence type="predicted"/>
<feature type="non-terminal residue" evidence="3">
    <location>
        <position position="1"/>
    </location>
</feature>
<organism evidence="3 4">
    <name type="scientific">Hydnum rufescens UP504</name>
    <dbReference type="NCBI Taxonomy" id="1448309"/>
    <lineage>
        <taxon>Eukaryota</taxon>
        <taxon>Fungi</taxon>
        <taxon>Dikarya</taxon>
        <taxon>Basidiomycota</taxon>
        <taxon>Agaricomycotina</taxon>
        <taxon>Agaricomycetes</taxon>
        <taxon>Cantharellales</taxon>
        <taxon>Hydnaceae</taxon>
        <taxon>Hydnum</taxon>
    </lineage>
</organism>
<dbReference type="EMBL" id="MU128912">
    <property type="protein sequence ID" value="KAF9520250.1"/>
    <property type="molecule type" value="Genomic_DNA"/>
</dbReference>
<evidence type="ECO:0000256" key="1">
    <source>
        <dbReference type="SAM" id="MobiDB-lite"/>
    </source>
</evidence>
<feature type="domain" description="CxC1-like cysteine cluster associated with KDZ transposases" evidence="2">
    <location>
        <begin position="42"/>
        <end position="122"/>
    </location>
</feature>
<sequence length="816" mass="92320">QRWRNLVPNLVMPFLRWCEGTKYGRSSCPPPDPLPCTCGIPARNVRVLAIYGDRIDHLSLTYCDCQPLPLTLLGLGLFPGSPVRPTFAFDINHLLWASTFFLNGIPNISAWTAALTAYLGQKAYEVPSTESLRKPFSKALQYFQLVQQRADELTRNVVEAYRAAGGVCLVHACCLVRCRDRTATSHYFKEEDHKPSGNDEAPSPYLRSRCSLCFPSKPEKAPNKHFDSIQCLDACFQQVRCRGTAGDIEIELVRTCFVTPADIASAKNHVESRRGTKSTRAKASKGTDDLEAEDRVEPGLRVPDSVLDGCERSFLAANEHREKASTSVFADTGLMGMICRHDRVILMANVTSAGEKQYYAVALLEVLFRELPTWWRAGVLYDVGCNLHRSTVKWNLMPKISDRIEWGISVFHAFGHQWPCQCIYHPQKRDGFGLSDGEGCERCWGALKKLISICRVSGHNRRLFLLNLQITHMDETSMQHIGSWLVNHLMRAVTRQEEAKIRLECCGIDFDTLRSSWKDQVAAQAKPLPVASKNLVGTFVSNLLSMIESQATTQATMKRIVDDLATLPDDDSAADRRLDLSIQQADLEASLARLSGRIKKGVQQLMDKDKACARTLRKAQSDAFLALRLQARALKQRVRNRVRERRFESERLERAYFRASLGTRSSLLYYHKAHAQTADAIKRRSPGIKRLARRYNEICSRLKDLKQRSTVHAKKQIPKEIDIDRLFNIDLDESVWEDAGLDLDEGDTPPAWLADDATREGIKAIQVFDRAREEIVRLCHEFRALALWLTEEWEATQCVQLDCKGLFSFVKSSDTI</sequence>
<evidence type="ECO:0000259" key="2">
    <source>
        <dbReference type="Pfam" id="PF18802"/>
    </source>
</evidence>
<dbReference type="PANTHER" id="PTHR33096">
    <property type="entry name" value="CXC2 DOMAIN-CONTAINING PROTEIN"/>
    <property type="match status" value="1"/>
</dbReference>
<evidence type="ECO:0000313" key="3">
    <source>
        <dbReference type="EMBL" id="KAF9520250.1"/>
    </source>
</evidence>
<dbReference type="InterPro" id="IPR041320">
    <property type="entry name" value="CxC1"/>
</dbReference>
<dbReference type="Proteomes" id="UP000886523">
    <property type="component" value="Unassembled WGS sequence"/>
</dbReference>
<protein>
    <recommendedName>
        <fullName evidence="2">CxC1-like cysteine cluster associated with KDZ transposases domain-containing protein</fullName>
    </recommendedName>
</protein>
<dbReference type="InterPro" id="IPR040521">
    <property type="entry name" value="KDZ"/>
</dbReference>
<evidence type="ECO:0000313" key="4">
    <source>
        <dbReference type="Proteomes" id="UP000886523"/>
    </source>
</evidence>
<gene>
    <name evidence="3" type="ORF">BS47DRAFT_1287173</name>
</gene>
<comment type="caution">
    <text evidence="3">The sequence shown here is derived from an EMBL/GenBank/DDBJ whole genome shotgun (WGS) entry which is preliminary data.</text>
</comment>
<dbReference type="Pfam" id="PF18802">
    <property type="entry name" value="CxC1"/>
    <property type="match status" value="1"/>
</dbReference>